<feature type="compositionally biased region" description="Pro residues" evidence="1">
    <location>
        <begin position="172"/>
        <end position="182"/>
    </location>
</feature>
<dbReference type="InterPro" id="IPR041078">
    <property type="entry name" value="Plavaka"/>
</dbReference>
<accession>R7SDE7</accession>
<feature type="region of interest" description="Disordered" evidence="1">
    <location>
        <begin position="164"/>
        <end position="188"/>
    </location>
</feature>
<dbReference type="PRINTS" id="PR01217">
    <property type="entry name" value="PRICHEXTENSN"/>
</dbReference>
<dbReference type="AlphaFoldDB" id="R7SDE7"/>
<organism evidence="2 3">
    <name type="scientific">Coniophora puteana (strain RWD-64-598)</name>
    <name type="common">Brown rot fungus</name>
    <dbReference type="NCBI Taxonomy" id="741705"/>
    <lineage>
        <taxon>Eukaryota</taxon>
        <taxon>Fungi</taxon>
        <taxon>Dikarya</taxon>
        <taxon>Basidiomycota</taxon>
        <taxon>Agaricomycotina</taxon>
        <taxon>Agaricomycetes</taxon>
        <taxon>Agaricomycetidae</taxon>
        <taxon>Boletales</taxon>
        <taxon>Coniophorineae</taxon>
        <taxon>Coniophoraceae</taxon>
        <taxon>Coniophora</taxon>
    </lineage>
</organism>
<dbReference type="eggNOG" id="ENOG502SM5A">
    <property type="taxonomic scope" value="Eukaryota"/>
</dbReference>
<dbReference type="RefSeq" id="XP_007775931.1">
    <property type="nucleotide sequence ID" value="XM_007777741.1"/>
</dbReference>
<feature type="region of interest" description="Disordered" evidence="1">
    <location>
        <begin position="43"/>
        <end position="134"/>
    </location>
</feature>
<proteinExistence type="predicted"/>
<evidence type="ECO:0000313" key="3">
    <source>
        <dbReference type="Proteomes" id="UP000053558"/>
    </source>
</evidence>
<dbReference type="KEGG" id="cput:CONPUDRAFT_160596"/>
<feature type="compositionally biased region" description="Basic and acidic residues" evidence="1">
    <location>
        <begin position="111"/>
        <end position="134"/>
    </location>
</feature>
<evidence type="ECO:0008006" key="4">
    <source>
        <dbReference type="Google" id="ProtNLM"/>
    </source>
</evidence>
<gene>
    <name evidence="2" type="ORF">CONPUDRAFT_160596</name>
</gene>
<evidence type="ECO:0000313" key="2">
    <source>
        <dbReference type="EMBL" id="EIW73890.1"/>
    </source>
</evidence>
<sequence length="1034" mass="117137">MAPSRYACTIEGCDFYARSKGGLTQHNNLIHRRIIRTRRWHVPAPPLASQPPLQPHSQPQPSPPPSLPTPPLSASASPPPPPPPPFTPPPFFPPSSSPPRFLSPIVFSATENHDESHKDNRTPPSSPREEDTSAADVDHAIGEQVDMGPLQRLFHKYLTARKCSPDGDSLPPDAPPSPPPSRPKGDWFPFRNQLEFETADLCYRRVQMSATHIDALCKIWAASLAEHNAPPLCVDHTKMYEAIDGIENGDVAWQSFHVTYQGPRPERAIPSWMEASYDVWFRDPREILKNILGRPDLKDDIDLTPYRDYDSTGIRQYGNLFSGDWAWDQATRIANDVHTHGATFVPFVLGSDKTTVSVATGQSEYYPLYISPGNIHNSTRRAHCNAVALVGFLSVPKTDETCSDDPHFRHFRRQLYHTSISTILQVFKPGMTCPEVIRFGDGYHRRVIWGVGPYIADYPEQVLLAGVVQGWCPRCLARPQQLDGGALRRCREHTEALVEELHPGTLWDTYGIISNVVPFTNDFPRADIHELIAPDILHQLIKGTFKDHLVDWVTKYLKASYPKREYKKILADIDRRIAIAAPFAGLRRFPQGRGFKQWTGDDSKALMKVYLPAIENHLPDDMVRAVRAFLEFCYIVRRNTLTDTDITELERALAEFHHHRTIFEESGVAASLSLPRQHSLVHYIHLIRQYGAPNGLCSSITESKHIEAVKEPWRRSSRFDALGQMLVTNQRLDKLKAIRIDFAARGMLNPIFLPAPLRALQDLTEGNHFQEPPPAPENALQFHEPRSRSVEECEDEPQIDGTTLMAEVNLAAKSNPARSRTFQDLADEINVPNIRRLTRRFLYSQLHPNVTLRTARSVPPQDLPNIPDKLRVYDSAVSVFRAPSDLCGSSGLRRERIRSTPVWRGEAARYDTAFIMTQPDVAGIFSMEVARVLAFFSFKHQDIVHPCVVVHWYNWYGDARDDKTGMYMVRPSFNSTGSKHVEVLHVDSLVRAAHLLPFFGEQLVPKEMTCHQSLDSFELFYVNRYADHHAFEIA</sequence>
<dbReference type="EMBL" id="JH711607">
    <property type="protein sequence ID" value="EIW73890.1"/>
    <property type="molecule type" value="Genomic_DNA"/>
</dbReference>
<dbReference type="Proteomes" id="UP000053558">
    <property type="component" value="Unassembled WGS sequence"/>
</dbReference>
<feature type="compositionally biased region" description="Pro residues" evidence="1">
    <location>
        <begin position="43"/>
        <end position="97"/>
    </location>
</feature>
<evidence type="ECO:0000256" key="1">
    <source>
        <dbReference type="SAM" id="MobiDB-lite"/>
    </source>
</evidence>
<reference evidence="3" key="1">
    <citation type="journal article" date="2012" name="Science">
        <title>The Paleozoic origin of enzymatic lignin decomposition reconstructed from 31 fungal genomes.</title>
        <authorList>
            <person name="Floudas D."/>
            <person name="Binder M."/>
            <person name="Riley R."/>
            <person name="Barry K."/>
            <person name="Blanchette R.A."/>
            <person name="Henrissat B."/>
            <person name="Martinez A.T."/>
            <person name="Otillar R."/>
            <person name="Spatafora J.W."/>
            <person name="Yadav J.S."/>
            <person name="Aerts A."/>
            <person name="Benoit I."/>
            <person name="Boyd A."/>
            <person name="Carlson A."/>
            <person name="Copeland A."/>
            <person name="Coutinho P.M."/>
            <person name="de Vries R.P."/>
            <person name="Ferreira P."/>
            <person name="Findley K."/>
            <person name="Foster B."/>
            <person name="Gaskell J."/>
            <person name="Glotzer D."/>
            <person name="Gorecki P."/>
            <person name="Heitman J."/>
            <person name="Hesse C."/>
            <person name="Hori C."/>
            <person name="Igarashi K."/>
            <person name="Jurgens J.A."/>
            <person name="Kallen N."/>
            <person name="Kersten P."/>
            <person name="Kohler A."/>
            <person name="Kuees U."/>
            <person name="Kumar T.K.A."/>
            <person name="Kuo A."/>
            <person name="LaButti K."/>
            <person name="Larrondo L.F."/>
            <person name="Lindquist E."/>
            <person name="Ling A."/>
            <person name="Lombard V."/>
            <person name="Lucas S."/>
            <person name="Lundell T."/>
            <person name="Martin R."/>
            <person name="McLaughlin D.J."/>
            <person name="Morgenstern I."/>
            <person name="Morin E."/>
            <person name="Murat C."/>
            <person name="Nagy L.G."/>
            <person name="Nolan M."/>
            <person name="Ohm R.A."/>
            <person name="Patyshakuliyeva A."/>
            <person name="Rokas A."/>
            <person name="Ruiz-Duenas F.J."/>
            <person name="Sabat G."/>
            <person name="Salamov A."/>
            <person name="Samejima M."/>
            <person name="Schmutz J."/>
            <person name="Slot J.C."/>
            <person name="St John F."/>
            <person name="Stenlid J."/>
            <person name="Sun H."/>
            <person name="Sun S."/>
            <person name="Syed K."/>
            <person name="Tsang A."/>
            <person name="Wiebenga A."/>
            <person name="Young D."/>
            <person name="Pisabarro A."/>
            <person name="Eastwood D.C."/>
            <person name="Martin F."/>
            <person name="Cullen D."/>
            <person name="Grigoriev I.V."/>
            <person name="Hibbett D.S."/>
        </authorList>
    </citation>
    <scope>NUCLEOTIDE SEQUENCE [LARGE SCALE GENOMIC DNA]</scope>
    <source>
        <strain evidence="3">RWD-64-598 SS2</strain>
    </source>
</reference>
<keyword evidence="3" id="KW-1185">Reference proteome</keyword>
<dbReference type="GeneID" id="19204342"/>
<name>R7SDE7_CONPW</name>
<protein>
    <recommendedName>
        <fullName evidence="4">C2H2-type domain-containing protein</fullName>
    </recommendedName>
</protein>
<dbReference type="Pfam" id="PF18759">
    <property type="entry name" value="Plavaka"/>
    <property type="match status" value="1"/>
</dbReference>